<evidence type="ECO:0000259" key="1">
    <source>
        <dbReference type="Pfam" id="PF13421"/>
    </source>
</evidence>
<organism evidence="2 3">
    <name type="scientific">Candidatus Fimiplasma intestinipullorum</name>
    <dbReference type="NCBI Taxonomy" id="2840825"/>
    <lineage>
        <taxon>Bacteria</taxon>
        <taxon>Bacillati</taxon>
        <taxon>Bacillota</taxon>
        <taxon>Clostridia</taxon>
        <taxon>Eubacteriales</taxon>
        <taxon>Candidatus Fimiplasma</taxon>
    </lineage>
</organism>
<reference evidence="2" key="1">
    <citation type="submission" date="2020-10" db="EMBL/GenBank/DDBJ databases">
        <authorList>
            <person name="Gilroy R."/>
        </authorList>
    </citation>
    <scope>NUCLEOTIDE SEQUENCE</scope>
    <source>
        <strain evidence="2">CHK195-11698</strain>
    </source>
</reference>
<feature type="domain" description="SPFH" evidence="1">
    <location>
        <begin position="310"/>
        <end position="371"/>
    </location>
</feature>
<dbReference type="Proteomes" id="UP000824175">
    <property type="component" value="Unassembled WGS sequence"/>
</dbReference>
<name>A0A9D1L165_9FIRM</name>
<dbReference type="PANTHER" id="PTHR37826:SF2">
    <property type="entry name" value="ZINC-RIBBON DOMAIN-CONTAINING PROTEIN"/>
    <property type="match status" value="1"/>
</dbReference>
<dbReference type="CDD" id="cd03408">
    <property type="entry name" value="SPFH_like_u1"/>
    <property type="match status" value="1"/>
</dbReference>
<evidence type="ECO:0000313" key="3">
    <source>
        <dbReference type="Proteomes" id="UP000824175"/>
    </source>
</evidence>
<dbReference type="PANTHER" id="PTHR37826">
    <property type="entry name" value="FLOTILLIN BAND_7_5 DOMAIN PROTEIN"/>
    <property type="match status" value="1"/>
</dbReference>
<dbReference type="Pfam" id="PF13421">
    <property type="entry name" value="Band_7_1"/>
    <property type="match status" value="2"/>
</dbReference>
<comment type="caution">
    <text evidence="2">The sequence shown here is derived from an EMBL/GenBank/DDBJ whole genome shotgun (WGS) entry which is preliminary data.</text>
</comment>
<accession>A0A9D1L165</accession>
<dbReference type="EMBL" id="DVMJ01000094">
    <property type="protein sequence ID" value="HIU14499.1"/>
    <property type="molecule type" value="Genomic_DNA"/>
</dbReference>
<gene>
    <name evidence="2" type="ORF">IAD15_10615</name>
</gene>
<evidence type="ECO:0000313" key="2">
    <source>
        <dbReference type="EMBL" id="HIU14499.1"/>
    </source>
</evidence>
<feature type="domain" description="SPFH" evidence="1">
    <location>
        <begin position="149"/>
        <end position="280"/>
    </location>
</feature>
<dbReference type="InterPro" id="IPR033880">
    <property type="entry name" value="SPFH_YdjI"/>
</dbReference>
<protein>
    <submittedName>
        <fullName evidence="2">SPFH domain-containing protein</fullName>
    </submittedName>
</protein>
<reference evidence="2" key="2">
    <citation type="journal article" date="2021" name="PeerJ">
        <title>Extensive microbial diversity within the chicken gut microbiome revealed by metagenomics and culture.</title>
        <authorList>
            <person name="Gilroy R."/>
            <person name="Ravi A."/>
            <person name="Getino M."/>
            <person name="Pursley I."/>
            <person name="Horton D.L."/>
            <person name="Alikhan N.F."/>
            <person name="Baker D."/>
            <person name="Gharbi K."/>
            <person name="Hall N."/>
            <person name="Watson M."/>
            <person name="Adriaenssens E.M."/>
            <person name="Foster-Nyarko E."/>
            <person name="Jarju S."/>
            <person name="Secka A."/>
            <person name="Antonio M."/>
            <person name="Oren A."/>
            <person name="Chaudhuri R.R."/>
            <person name="La Ragione R."/>
            <person name="Hildebrand F."/>
            <person name="Pallen M.J."/>
        </authorList>
    </citation>
    <scope>NUCLEOTIDE SEQUENCE</scope>
    <source>
        <strain evidence="2">CHK195-11698</strain>
    </source>
</reference>
<sequence>MAKFVIECPNCGRYAQARSGFFARKKIQCSCGYTINVKTEKMSSRVCPHCGNVVVFDQSKGAKAKCPVCHEPINTLAEQTQLVEITCEQCGVHLQVSKAATTYTCPVCDHENNVAERLAKENIKKEGLASVIKYEGDNETLVWKHPIEDFNYGSQLIVHESQEAIFFRDGQALDLFGPGRYTLETQQLPMLEKIYKPLTGSQNVFHSEVYFINMTTQMGVKWGTDSKVRLFDPGSGMHVELGASGEFSIRVTNSRKFLVKVVGTEGGFKQSQIIGGLNRQKMALAKRLAQGNETVEEENYIDKGYFRAMIMTQVKSYLASVIRESGINVLEIDERMMELSEALRDRINIALAEYGLEMPEFYVSRVVTPDDDPNFKRMKEQYAEQYLRVRQEQILQREAEAAADRKAVEARTAAQMKIIEAQGAAEALRIQKAAEADAYRMQAQAEAQEMQMKGYTYQQESSRMIGMEAMKNGIGGEGLGSGLGDIASLGVTLGTMGGIMNMTKETMDSVFDQSNDMGKQLGSAIQVDSWDCTCGTKGITTRFCPNCGSPKPSNQSSSSWNCVCGQTNLISAFCPNCGRPKPDANHWDCPCGEKNIKGNFCPHCGRRKPQ</sequence>
<dbReference type="AlphaFoldDB" id="A0A9D1L165"/>
<proteinExistence type="predicted"/>